<dbReference type="RefSeq" id="WP_102257493.1">
    <property type="nucleotide sequence ID" value="NZ_MDBP01000025.1"/>
</dbReference>
<accession>A0A2N7NN72</accession>
<proteinExistence type="predicted"/>
<evidence type="ECO:0008006" key="6">
    <source>
        <dbReference type="Google" id="ProtNLM"/>
    </source>
</evidence>
<comment type="caution">
    <text evidence="2">The sequence shown here is derived from an EMBL/GenBank/DDBJ whole genome shotgun (WGS) entry which is preliminary data.</text>
</comment>
<dbReference type="InterPro" id="IPR010927">
    <property type="entry name" value="T4SS_TraH"/>
</dbReference>
<keyword evidence="1" id="KW-0732">Signal</keyword>
<evidence type="ECO:0000313" key="4">
    <source>
        <dbReference type="Proteomes" id="UP000235579"/>
    </source>
</evidence>
<evidence type="ECO:0000313" key="3">
    <source>
        <dbReference type="EMBL" id="TKG29164.1"/>
    </source>
</evidence>
<dbReference type="EMBL" id="MDBP01000025">
    <property type="protein sequence ID" value="PMP17424.1"/>
    <property type="molecule type" value="Genomic_DNA"/>
</dbReference>
<reference evidence="3 5" key="4">
    <citation type="submission" date="2019-04" db="EMBL/GenBank/DDBJ databases">
        <title>A reverse ecology approach based on a biological definition of microbial populations.</title>
        <authorList>
            <person name="Arevalo P."/>
            <person name="Vaninsberghe D."/>
            <person name="Elsherbini J."/>
            <person name="Gore J."/>
            <person name="Polz M."/>
        </authorList>
    </citation>
    <scope>NUCLEOTIDE SEQUENCE [LARGE SCALE GENOMIC DNA]</scope>
    <source>
        <strain evidence="3 5">10N.222.45.A8</strain>
    </source>
</reference>
<dbReference type="EMBL" id="SYVV01000036">
    <property type="protein sequence ID" value="TKG29164.1"/>
    <property type="molecule type" value="Genomic_DNA"/>
</dbReference>
<dbReference type="PROSITE" id="PS51257">
    <property type="entry name" value="PROKAR_LIPOPROTEIN"/>
    <property type="match status" value="1"/>
</dbReference>
<feature type="chain" id="PRO_5030054353" description="Conjugal transfer protein TraH" evidence="1">
    <location>
        <begin position="20"/>
        <end position="453"/>
    </location>
</feature>
<dbReference type="AlphaFoldDB" id="A0A2N7NN72"/>
<protein>
    <recommendedName>
        <fullName evidence="6">Conjugal transfer protein TraH</fullName>
    </recommendedName>
</protein>
<feature type="signal peptide" evidence="1">
    <location>
        <begin position="1"/>
        <end position="19"/>
    </location>
</feature>
<dbReference type="Proteomes" id="UP000308018">
    <property type="component" value="Unassembled WGS sequence"/>
</dbReference>
<evidence type="ECO:0000313" key="2">
    <source>
        <dbReference type="EMBL" id="PMP17424.1"/>
    </source>
</evidence>
<name>A0A2N7NN72_9VIBR</name>
<organism evidence="2 4">
    <name type="scientific">Vibrio tasmaniensis</name>
    <dbReference type="NCBI Taxonomy" id="212663"/>
    <lineage>
        <taxon>Bacteria</taxon>
        <taxon>Pseudomonadati</taxon>
        <taxon>Pseudomonadota</taxon>
        <taxon>Gammaproteobacteria</taxon>
        <taxon>Vibrionales</taxon>
        <taxon>Vibrionaceae</taxon>
        <taxon>Vibrio</taxon>
    </lineage>
</organism>
<sequence length="453" mass="49042">MTRPTLLTLLMSLSCSLHAGGLGDAMNSFWDDSSFNSNITNPSAYQGQSATYYNAGSLFARTNIKNIQLAAITLPSVSAGCGGIDAFMGGFSHINSDQLVAFGKAVIANAVPFAVDLALQTWAPSIKENRDKLQAIADQFLTTSMNSCQVAQSAVSGLAAFTDGEAKRHACATLGTQSNAFADWLEAQHECRNVRTNQSTLASNTDDATAHAVKVNLNVVWDALMKSAYLQDNQEVAEFIVSLTGTVIYDAQGTPSYIPAMLVGNDTAINALLTGGDLEVYRCDNTETCLSMSLSAISLNESQAFNAKVRHTVDTLYAHLQSDQPITDSEKSFVELSDIPILAMLIDDAHLNLQPESHLYAQNIAADLLHAYLNNMLMIVNQSMTNLASVNPTDVNRTLEGINSARDYLQTIRDRHKTKLNAYLALTERLKRKRKLLSQSASDATLSNLTFGH</sequence>
<evidence type="ECO:0000256" key="1">
    <source>
        <dbReference type="SAM" id="SignalP"/>
    </source>
</evidence>
<evidence type="ECO:0000313" key="5">
    <source>
        <dbReference type="Proteomes" id="UP000308018"/>
    </source>
</evidence>
<reference evidence="4" key="1">
    <citation type="submission" date="2016-07" db="EMBL/GenBank/DDBJ databases">
        <title>Nontailed viruses are major unrecognized killers of bacteria in the ocean.</title>
        <authorList>
            <person name="Kauffman K."/>
            <person name="Hussain F."/>
            <person name="Yang J."/>
            <person name="Arevalo P."/>
            <person name="Brown J."/>
            <person name="Cutler M."/>
            <person name="Kelly L."/>
            <person name="Polz M.F."/>
        </authorList>
    </citation>
    <scope>NUCLEOTIDE SEQUENCE [LARGE SCALE GENOMIC DNA]</scope>
    <source>
        <strain evidence="4">10N.222.48.A2</strain>
    </source>
</reference>
<dbReference type="Proteomes" id="UP000235579">
    <property type="component" value="Unassembled WGS sequence"/>
</dbReference>
<reference evidence="2" key="2">
    <citation type="submission" date="2016-07" db="EMBL/GenBank/DDBJ databases">
        <authorList>
            <person name="Wan K."/>
            <person name="Booth B."/>
            <person name="Spirohn K."/>
            <person name="Hao T."/>
            <person name="Hu Y."/>
            <person name="Calderwood M."/>
            <person name="Hill D."/>
            <person name="Mohr S."/>
            <person name="Vidal M."/>
            <person name="Celniker S."/>
            <person name="Perrimon N."/>
        </authorList>
    </citation>
    <scope>NUCLEOTIDE SEQUENCE</scope>
    <source>
        <strain evidence="2">10N.222.48.A2</strain>
    </source>
</reference>
<gene>
    <name evidence="2" type="ORF">BCS92_05355</name>
    <name evidence="3" type="ORF">FC057_20030</name>
</gene>
<dbReference type="Pfam" id="PF06122">
    <property type="entry name" value="TraH"/>
    <property type="match status" value="1"/>
</dbReference>
<reference evidence="2" key="3">
    <citation type="journal article" date="2018" name="Nature">
        <title>A major lineage of non-tailed dsDNA viruses as unrecognized killers of marine bacteria.</title>
        <authorList>
            <person name="Kauffman K.M."/>
            <person name="Hussain F.A."/>
            <person name="Yang J."/>
            <person name="Arevalo P."/>
            <person name="Brown J.M."/>
            <person name="Chang W.K."/>
            <person name="VanInsberghe D."/>
            <person name="Elsherbini J."/>
            <person name="Sharma R.S."/>
            <person name="Cutler M.B."/>
            <person name="Kelly L."/>
            <person name="Polz M.F."/>
        </authorList>
    </citation>
    <scope>NUCLEOTIDE SEQUENCE</scope>
    <source>
        <strain evidence="2">10N.222.48.A2</strain>
    </source>
</reference>